<reference evidence="1 2" key="1">
    <citation type="submission" date="2020-10" db="EMBL/GenBank/DDBJ databases">
        <title>Thermofilum lucidum 3507LT sp. nov. a novel member of Thermofilaceae family isolated from Chile hot spring, and proposal of description order Thermofilales.</title>
        <authorList>
            <person name="Zayulina K.S."/>
            <person name="Elcheninov A.G."/>
            <person name="Toshchakov S.V."/>
            <person name="Kublanov I.V."/>
        </authorList>
    </citation>
    <scope>NUCLEOTIDE SEQUENCE [LARGE SCALE GENOMIC DNA]</scope>
    <source>
        <strain evidence="1 2">3507LT</strain>
    </source>
</reference>
<protein>
    <recommendedName>
        <fullName evidence="3">Ribbon-helix-helix protein CopG domain-containing protein</fullName>
    </recommendedName>
</protein>
<dbReference type="RefSeq" id="WP_192818894.1">
    <property type="nucleotide sequence ID" value="NZ_CP062310.1"/>
</dbReference>
<dbReference type="InParanoid" id="A0A7L9FHT4"/>
<name>A0A7L9FHT4_9CREN</name>
<organism evidence="1 2">
    <name type="scientific">Infirmifilum lucidum</name>
    <dbReference type="NCBI Taxonomy" id="2776706"/>
    <lineage>
        <taxon>Archaea</taxon>
        <taxon>Thermoproteota</taxon>
        <taxon>Thermoprotei</taxon>
        <taxon>Thermofilales</taxon>
        <taxon>Thermofilaceae</taxon>
        <taxon>Infirmifilum</taxon>
    </lineage>
</organism>
<evidence type="ECO:0000313" key="1">
    <source>
        <dbReference type="EMBL" id="QOJ78922.1"/>
    </source>
</evidence>
<dbReference type="Proteomes" id="UP000594121">
    <property type="component" value="Chromosome"/>
</dbReference>
<gene>
    <name evidence="1" type="ORF">IG193_00190</name>
</gene>
<dbReference type="EMBL" id="CP062310">
    <property type="protein sequence ID" value="QOJ78922.1"/>
    <property type="molecule type" value="Genomic_DNA"/>
</dbReference>
<proteinExistence type="predicted"/>
<dbReference type="KEGG" id="thel:IG193_00190"/>
<dbReference type="GeneID" id="59148268"/>
<keyword evidence="2" id="KW-1185">Reference proteome</keyword>
<sequence length="66" mass="7393">MSHVKIMIGKRQVIEVPEDLYKELARIAEATGRTPGEIVVDLIGIFVKTHTPAVFAEDYPYSDFGE</sequence>
<evidence type="ECO:0000313" key="2">
    <source>
        <dbReference type="Proteomes" id="UP000594121"/>
    </source>
</evidence>
<evidence type="ECO:0008006" key="3">
    <source>
        <dbReference type="Google" id="ProtNLM"/>
    </source>
</evidence>
<dbReference type="AlphaFoldDB" id="A0A7L9FHT4"/>
<accession>A0A7L9FHT4</accession>